<dbReference type="AlphaFoldDB" id="A0A392V5R2"/>
<protein>
    <submittedName>
        <fullName evidence="2">Uncharacterized protein</fullName>
    </submittedName>
</protein>
<dbReference type="EMBL" id="LXQA011047941">
    <property type="protein sequence ID" value="MCI82619.1"/>
    <property type="molecule type" value="Genomic_DNA"/>
</dbReference>
<evidence type="ECO:0000313" key="3">
    <source>
        <dbReference type="Proteomes" id="UP000265520"/>
    </source>
</evidence>
<organism evidence="2 3">
    <name type="scientific">Trifolium medium</name>
    <dbReference type="NCBI Taxonomy" id="97028"/>
    <lineage>
        <taxon>Eukaryota</taxon>
        <taxon>Viridiplantae</taxon>
        <taxon>Streptophyta</taxon>
        <taxon>Embryophyta</taxon>
        <taxon>Tracheophyta</taxon>
        <taxon>Spermatophyta</taxon>
        <taxon>Magnoliopsida</taxon>
        <taxon>eudicotyledons</taxon>
        <taxon>Gunneridae</taxon>
        <taxon>Pentapetalae</taxon>
        <taxon>rosids</taxon>
        <taxon>fabids</taxon>
        <taxon>Fabales</taxon>
        <taxon>Fabaceae</taxon>
        <taxon>Papilionoideae</taxon>
        <taxon>50 kb inversion clade</taxon>
        <taxon>NPAAA clade</taxon>
        <taxon>Hologalegina</taxon>
        <taxon>IRL clade</taxon>
        <taxon>Trifolieae</taxon>
        <taxon>Trifolium</taxon>
    </lineage>
</organism>
<feature type="region of interest" description="Disordered" evidence="1">
    <location>
        <begin position="29"/>
        <end position="53"/>
    </location>
</feature>
<name>A0A392V5R2_9FABA</name>
<reference evidence="2 3" key="1">
    <citation type="journal article" date="2018" name="Front. Plant Sci.">
        <title>Red Clover (Trifolium pratense) and Zigzag Clover (T. medium) - A Picture of Genomic Similarities and Differences.</title>
        <authorList>
            <person name="Dluhosova J."/>
            <person name="Istvanek J."/>
            <person name="Nedelnik J."/>
            <person name="Repkova J."/>
        </authorList>
    </citation>
    <scope>NUCLEOTIDE SEQUENCE [LARGE SCALE GENOMIC DNA]</scope>
    <source>
        <strain evidence="3">cv. 10/8</strain>
        <tissue evidence="2">Leaf</tissue>
    </source>
</reference>
<accession>A0A392V5R2</accession>
<sequence>MKRLDEEEEPRCYCVDVIEVRKDKCKVQPPNPQVERKKVDMSDAQEAEWEHEI</sequence>
<dbReference type="Proteomes" id="UP000265520">
    <property type="component" value="Unassembled WGS sequence"/>
</dbReference>
<feature type="non-terminal residue" evidence="2">
    <location>
        <position position="53"/>
    </location>
</feature>
<evidence type="ECO:0000256" key="1">
    <source>
        <dbReference type="SAM" id="MobiDB-lite"/>
    </source>
</evidence>
<proteinExistence type="predicted"/>
<evidence type="ECO:0000313" key="2">
    <source>
        <dbReference type="EMBL" id="MCI82619.1"/>
    </source>
</evidence>
<comment type="caution">
    <text evidence="2">The sequence shown here is derived from an EMBL/GenBank/DDBJ whole genome shotgun (WGS) entry which is preliminary data.</text>
</comment>
<keyword evidence="3" id="KW-1185">Reference proteome</keyword>